<dbReference type="HOGENOM" id="CLU_000288_18_3_1"/>
<evidence type="ECO:0000259" key="15">
    <source>
        <dbReference type="Pfam" id="PF23598"/>
    </source>
</evidence>
<name>A0A061F6E4_THECC</name>
<dbReference type="InterPro" id="IPR032675">
    <property type="entry name" value="LRR_dom_sf"/>
</dbReference>
<keyword evidence="11" id="KW-0325">Glycoprotein</keyword>
<keyword evidence="9 13" id="KW-0472">Membrane</keyword>
<feature type="domain" description="Disease resistance R13L4/SHOC-2-like LRR" evidence="15">
    <location>
        <begin position="91"/>
        <end position="252"/>
    </location>
</feature>
<evidence type="ECO:0000256" key="14">
    <source>
        <dbReference type="SAM" id="SignalP"/>
    </source>
</evidence>
<keyword evidence="10" id="KW-0675">Receptor</keyword>
<feature type="chain" id="PRO_5001597927" evidence="14">
    <location>
        <begin position="29"/>
        <end position="882"/>
    </location>
</feature>
<dbReference type="PANTHER" id="PTHR48063:SF101">
    <property type="entry name" value="LRR RECEPTOR-LIKE SERINE_THREONINE-PROTEIN KINASE FLS2"/>
    <property type="match status" value="1"/>
</dbReference>
<evidence type="ECO:0000256" key="11">
    <source>
        <dbReference type="ARBA" id="ARBA00023180"/>
    </source>
</evidence>
<accession>A0A061F6E4</accession>
<evidence type="ECO:0000256" key="6">
    <source>
        <dbReference type="ARBA" id="ARBA00022729"/>
    </source>
</evidence>
<dbReference type="Pfam" id="PF13855">
    <property type="entry name" value="LRR_8"/>
    <property type="match status" value="2"/>
</dbReference>
<dbReference type="InterPro" id="IPR046956">
    <property type="entry name" value="RLP23-like"/>
</dbReference>
<keyword evidence="7" id="KW-0677">Repeat</keyword>
<dbReference type="PRINTS" id="PR00019">
    <property type="entry name" value="LEURICHRPT"/>
</dbReference>
<feature type="region of interest" description="Disordered" evidence="12">
    <location>
        <begin position="796"/>
        <end position="815"/>
    </location>
</feature>
<protein>
    <submittedName>
        <fullName evidence="16">Disease resistance family protein / LRR family protein</fullName>
    </submittedName>
</protein>
<dbReference type="SUPFAM" id="SSF52058">
    <property type="entry name" value="L domain-like"/>
    <property type="match status" value="2"/>
</dbReference>
<evidence type="ECO:0000256" key="12">
    <source>
        <dbReference type="SAM" id="MobiDB-lite"/>
    </source>
</evidence>
<dbReference type="Gramene" id="EOY12940">
    <property type="protein sequence ID" value="EOY12940"/>
    <property type="gene ID" value="TCM_031441"/>
</dbReference>
<keyword evidence="8 13" id="KW-1133">Transmembrane helix</keyword>
<dbReference type="EMBL" id="CM001885">
    <property type="protein sequence ID" value="EOY12940.1"/>
    <property type="molecule type" value="Genomic_DNA"/>
</dbReference>
<evidence type="ECO:0000256" key="10">
    <source>
        <dbReference type="ARBA" id="ARBA00023170"/>
    </source>
</evidence>
<evidence type="ECO:0000256" key="4">
    <source>
        <dbReference type="ARBA" id="ARBA00022614"/>
    </source>
</evidence>
<feature type="transmembrane region" description="Helical" evidence="13">
    <location>
        <begin position="824"/>
        <end position="846"/>
    </location>
</feature>
<evidence type="ECO:0000313" key="17">
    <source>
        <dbReference type="Proteomes" id="UP000026915"/>
    </source>
</evidence>
<keyword evidence="17" id="KW-1185">Reference proteome</keyword>
<dbReference type="FunFam" id="3.80.10.10:FF:001347">
    <property type="entry name" value="LRR receptor-like serine/threonine-protein kinase GSO2"/>
    <property type="match status" value="1"/>
</dbReference>
<evidence type="ECO:0000256" key="1">
    <source>
        <dbReference type="ARBA" id="ARBA00004251"/>
    </source>
</evidence>
<dbReference type="Pfam" id="PF23598">
    <property type="entry name" value="LRR_14"/>
    <property type="match status" value="1"/>
</dbReference>
<dbReference type="InterPro" id="IPR003591">
    <property type="entry name" value="Leu-rich_rpt_typical-subtyp"/>
</dbReference>
<keyword evidence="3" id="KW-1003">Cell membrane</keyword>
<dbReference type="AlphaFoldDB" id="A0A061F6E4"/>
<dbReference type="PANTHER" id="PTHR48063">
    <property type="entry name" value="LRR RECEPTOR-LIKE KINASE"/>
    <property type="match status" value="1"/>
</dbReference>
<evidence type="ECO:0000256" key="9">
    <source>
        <dbReference type="ARBA" id="ARBA00023136"/>
    </source>
</evidence>
<keyword evidence="6 14" id="KW-0732">Signal</keyword>
<comment type="similarity">
    <text evidence="2">Belongs to the RLP family.</text>
</comment>
<dbReference type="FunFam" id="3.80.10.10:FF:000095">
    <property type="entry name" value="LRR receptor-like serine/threonine-protein kinase GSO1"/>
    <property type="match status" value="2"/>
</dbReference>
<dbReference type="SMART" id="SM00369">
    <property type="entry name" value="LRR_TYP"/>
    <property type="match status" value="7"/>
</dbReference>
<feature type="signal peptide" evidence="14">
    <location>
        <begin position="1"/>
        <end position="28"/>
    </location>
</feature>
<evidence type="ECO:0000256" key="5">
    <source>
        <dbReference type="ARBA" id="ARBA00022692"/>
    </source>
</evidence>
<dbReference type="InParanoid" id="A0A061F6E4"/>
<reference evidence="16 17" key="1">
    <citation type="journal article" date="2013" name="Genome Biol.">
        <title>The genome sequence of the most widely cultivated cacao type and its use to identify candidate genes regulating pod color.</title>
        <authorList>
            <person name="Motamayor J.C."/>
            <person name="Mockaitis K."/>
            <person name="Schmutz J."/>
            <person name="Haiminen N."/>
            <person name="Iii D.L."/>
            <person name="Cornejo O."/>
            <person name="Findley S.D."/>
            <person name="Zheng P."/>
            <person name="Utro F."/>
            <person name="Royaert S."/>
            <person name="Saski C."/>
            <person name="Jenkins J."/>
            <person name="Podicheti R."/>
            <person name="Zhao M."/>
            <person name="Scheffler B.E."/>
            <person name="Stack J.C."/>
            <person name="Feltus F.A."/>
            <person name="Mustiga G.M."/>
            <person name="Amores F."/>
            <person name="Phillips W."/>
            <person name="Marelli J.P."/>
            <person name="May G.D."/>
            <person name="Shapiro H."/>
            <person name="Ma J."/>
            <person name="Bustamante C.D."/>
            <person name="Schnell R.J."/>
            <person name="Main D."/>
            <person name="Gilbert D."/>
            <person name="Parida L."/>
            <person name="Kuhn D.N."/>
        </authorList>
    </citation>
    <scope>NUCLEOTIDE SEQUENCE [LARGE SCALE GENOMIC DNA]</scope>
    <source>
        <strain evidence="17">cv. Matina 1-6</strain>
    </source>
</reference>
<dbReference type="InterPro" id="IPR001611">
    <property type="entry name" value="Leu-rich_rpt"/>
</dbReference>
<evidence type="ECO:0000313" key="16">
    <source>
        <dbReference type="EMBL" id="EOY12940.1"/>
    </source>
</evidence>
<dbReference type="GO" id="GO:0005886">
    <property type="term" value="C:plasma membrane"/>
    <property type="evidence" value="ECO:0007669"/>
    <property type="project" value="UniProtKB-SubCell"/>
</dbReference>
<keyword evidence="4" id="KW-0433">Leucine-rich repeat</keyword>
<evidence type="ECO:0000256" key="7">
    <source>
        <dbReference type="ARBA" id="ARBA00022737"/>
    </source>
</evidence>
<evidence type="ECO:0000256" key="2">
    <source>
        <dbReference type="ARBA" id="ARBA00009592"/>
    </source>
</evidence>
<dbReference type="InterPro" id="IPR055414">
    <property type="entry name" value="LRR_R13L4/SHOC2-like"/>
</dbReference>
<evidence type="ECO:0000256" key="13">
    <source>
        <dbReference type="SAM" id="Phobius"/>
    </source>
</evidence>
<dbReference type="OMA" id="ISHSHET"/>
<dbReference type="Proteomes" id="UP000026915">
    <property type="component" value="Chromosome 7"/>
</dbReference>
<dbReference type="eggNOG" id="KOG0619">
    <property type="taxonomic scope" value="Eukaryota"/>
</dbReference>
<dbReference type="Gene3D" id="3.80.10.10">
    <property type="entry name" value="Ribonuclease Inhibitor"/>
    <property type="match status" value="3"/>
</dbReference>
<dbReference type="FunFam" id="3.80.10.10:FF:000111">
    <property type="entry name" value="LRR receptor-like serine/threonine-protein kinase ERECTA"/>
    <property type="match status" value="1"/>
</dbReference>
<sequence>MSGDNYSIHLLLVPFLALVLFLQKPTKADVLVQYKESERQALLDLGISSWGSENDKRDCCTWIGVECSNSTGHVVKLDLSGVVGFVEGTISPSLLKLRYLNHLDLSFFNFSCRIPEFIGSLTELTYLALSNSHIIGPIPSQLGNLLRLVTLDLSSNPLGSSIPEFIGSLTKLTYLDLSESQLTGPIPSQLGNLSRLVTLDLSSNQLTGSIPETFGNLVAIREITLSRNLLQGGIPLLLWNICSLHSLDLQSNNLGGDVFGFLQSTSLCTTHSLENLDLTENQFTGSVPDEITKLSSLQVLGLGYNRLNGTISQGMGQMSNLTTLKLAGNSFDKVVISEAHFSNLRNLRELDLSDTCLSLKFKSDWIPPFQLRLIFLRSCKLGPLFPQWLRSQNACFEIDISAAEISDSIPSWFWNVFSFPTCSVNLSFNQISGTLPSNRIAILFLDLSSNNLTGPLPQMTNWLSTLNLSKNKFSGSIKSICNIPAKLLKLLDLSNNLFSGVIPDCFARWRLSLKALNLAENNLSGSIPRSIGSLRMLRMLSLRSNSFSGPFPSSLGNCFMLEFLDFSDNKLSGNIPEWIGESFSILIFLSLQNNQFNGTIPHQICGLNNIQILDLSVNKLSGTLPRCLNKFTSMAQDVNLSRTIEHRISRKMDPNAFSIDVNYVDEALFTWKGKKQKYARILGLLLAIDLSNNRLTGEIPEELTSLRQLVALNLSRNFLSGKIPWKIGQLRQLQSLDLSRNNFSGSIPSSLSEITFLSTLDLSYNYLSGKIPTGTQIQLFDPSTFSHNHALCGPPVTPNCSGSAETPQGQPRRGQDDFDEFRKWFYAGMGLGFIVGFWGICGALLFKRSWRHAYFRFLDDMKDWLYVRFVLQKARLERRIRT</sequence>
<gene>
    <name evidence="16" type="ORF">TCM_031441</name>
</gene>
<evidence type="ECO:0000256" key="3">
    <source>
        <dbReference type="ARBA" id="ARBA00022475"/>
    </source>
</evidence>
<comment type="subcellular location">
    <subcellularLocation>
        <location evidence="1">Cell membrane</location>
        <topology evidence="1">Single-pass type I membrane protein</topology>
    </subcellularLocation>
</comment>
<organism evidence="16 17">
    <name type="scientific">Theobroma cacao</name>
    <name type="common">Cacao</name>
    <name type="synonym">Cocoa</name>
    <dbReference type="NCBI Taxonomy" id="3641"/>
    <lineage>
        <taxon>Eukaryota</taxon>
        <taxon>Viridiplantae</taxon>
        <taxon>Streptophyta</taxon>
        <taxon>Embryophyta</taxon>
        <taxon>Tracheophyta</taxon>
        <taxon>Spermatophyta</taxon>
        <taxon>Magnoliopsida</taxon>
        <taxon>eudicotyledons</taxon>
        <taxon>Gunneridae</taxon>
        <taxon>Pentapetalae</taxon>
        <taxon>rosids</taxon>
        <taxon>malvids</taxon>
        <taxon>Malvales</taxon>
        <taxon>Malvaceae</taxon>
        <taxon>Byttnerioideae</taxon>
        <taxon>Theobroma</taxon>
    </lineage>
</organism>
<feature type="compositionally biased region" description="Polar residues" evidence="12">
    <location>
        <begin position="798"/>
        <end position="809"/>
    </location>
</feature>
<evidence type="ECO:0000256" key="8">
    <source>
        <dbReference type="ARBA" id="ARBA00022989"/>
    </source>
</evidence>
<keyword evidence="5 13" id="KW-0812">Transmembrane</keyword>
<proteinExistence type="inferred from homology"/>
<dbReference type="Pfam" id="PF00560">
    <property type="entry name" value="LRR_1"/>
    <property type="match status" value="7"/>
</dbReference>